<dbReference type="PANTHER" id="PTHR38834:SF3">
    <property type="entry name" value="SOLUTE-BINDING PROTEIN FAMILY 3_N-TERMINAL DOMAIN-CONTAINING PROTEIN"/>
    <property type="match status" value="1"/>
</dbReference>
<keyword evidence="3" id="KW-1185">Reference proteome</keyword>
<dbReference type="Gene3D" id="3.40.190.10">
    <property type="entry name" value="Periplasmic binding protein-like II"/>
    <property type="match status" value="2"/>
</dbReference>
<proteinExistence type="predicted"/>
<dbReference type="EMBL" id="JAFKCS010000002">
    <property type="protein sequence ID" value="MBN7818761.1"/>
    <property type="molecule type" value="Genomic_DNA"/>
</dbReference>
<gene>
    <name evidence="2" type="ORF">J0A65_02735</name>
</gene>
<accession>A0ABS3CRG7</accession>
<dbReference type="RefSeq" id="WP_206592594.1">
    <property type="nucleotide sequence ID" value="NZ_JAFKCS010000002.1"/>
</dbReference>
<dbReference type="Proteomes" id="UP000663992">
    <property type="component" value="Unassembled WGS sequence"/>
</dbReference>
<feature type="domain" description="Solute-binding protein family 3/N-terminal" evidence="1">
    <location>
        <begin position="58"/>
        <end position="274"/>
    </location>
</feature>
<dbReference type="SUPFAM" id="SSF53850">
    <property type="entry name" value="Periplasmic binding protein-like II"/>
    <property type="match status" value="1"/>
</dbReference>
<dbReference type="PANTHER" id="PTHR38834">
    <property type="entry name" value="PERIPLASMIC SUBSTRATE BINDING PROTEIN FAMILY 3"/>
    <property type="match status" value="1"/>
</dbReference>
<evidence type="ECO:0000313" key="3">
    <source>
        <dbReference type="Proteomes" id="UP000663992"/>
    </source>
</evidence>
<sequence>MSQPQVLCDQQLTLRTGNGGWLRLAWSKTKLWYGRLLLSTLLISAPSQAEPPTWQLVTEHFPPFNYQQQGNLTGFSTELLKRMMEDNQLAYQIALYPWARAYQIVLDSPHTLIYSIGRTKEREDAFYWVGPLANVDVYLWQSVDAPPLDLKDPMQFKRARLAFIRKSAIEKRLLSDKRFNKENNYPVTEIEDALMMLAHRRVDGVLMAINMEEEKAQLLKHLADKIERRQKVLTLPLYAALNKASGRQTAELLQQSLYQLRAKGDYQQLLDEYGLGDELVNLPVPALTEQ</sequence>
<organism evidence="2 3">
    <name type="scientific">Bowmanella yangjiangensis</name>
    <dbReference type="NCBI Taxonomy" id="2811230"/>
    <lineage>
        <taxon>Bacteria</taxon>
        <taxon>Pseudomonadati</taxon>
        <taxon>Pseudomonadota</taxon>
        <taxon>Gammaproteobacteria</taxon>
        <taxon>Alteromonadales</taxon>
        <taxon>Alteromonadaceae</taxon>
        <taxon>Bowmanella</taxon>
    </lineage>
</organism>
<reference evidence="2 3" key="1">
    <citation type="submission" date="2021-03" db="EMBL/GenBank/DDBJ databases">
        <title>novel species isolated from a fishpond in China.</title>
        <authorList>
            <person name="Lu H."/>
            <person name="Cai Z."/>
        </authorList>
    </citation>
    <scope>NUCLEOTIDE SEQUENCE [LARGE SCALE GENOMIC DNA]</scope>
    <source>
        <strain evidence="2 3">Y57</strain>
    </source>
</reference>
<dbReference type="Pfam" id="PF00497">
    <property type="entry name" value="SBP_bac_3"/>
    <property type="match status" value="1"/>
</dbReference>
<comment type="caution">
    <text evidence="2">The sequence shown here is derived from an EMBL/GenBank/DDBJ whole genome shotgun (WGS) entry which is preliminary data.</text>
</comment>
<protein>
    <submittedName>
        <fullName evidence="2">Transporter substrate-binding domain-containing protein</fullName>
    </submittedName>
</protein>
<dbReference type="InterPro" id="IPR001638">
    <property type="entry name" value="Solute-binding_3/MltF_N"/>
</dbReference>
<name>A0ABS3CRG7_9ALTE</name>
<evidence type="ECO:0000313" key="2">
    <source>
        <dbReference type="EMBL" id="MBN7818761.1"/>
    </source>
</evidence>
<evidence type="ECO:0000259" key="1">
    <source>
        <dbReference type="Pfam" id="PF00497"/>
    </source>
</evidence>